<accession>A0ABR4CT98</accession>
<organism evidence="2 3">
    <name type="scientific">Oculimacula yallundae</name>
    <dbReference type="NCBI Taxonomy" id="86028"/>
    <lineage>
        <taxon>Eukaryota</taxon>
        <taxon>Fungi</taxon>
        <taxon>Dikarya</taxon>
        <taxon>Ascomycota</taxon>
        <taxon>Pezizomycotina</taxon>
        <taxon>Leotiomycetes</taxon>
        <taxon>Helotiales</taxon>
        <taxon>Ploettnerulaceae</taxon>
        <taxon>Oculimacula</taxon>
    </lineage>
</organism>
<evidence type="ECO:0000256" key="1">
    <source>
        <dbReference type="SAM" id="SignalP"/>
    </source>
</evidence>
<dbReference type="Proteomes" id="UP001595075">
    <property type="component" value="Unassembled WGS sequence"/>
</dbReference>
<evidence type="ECO:0000313" key="3">
    <source>
        <dbReference type="Proteomes" id="UP001595075"/>
    </source>
</evidence>
<proteinExistence type="predicted"/>
<evidence type="ECO:0008006" key="4">
    <source>
        <dbReference type="Google" id="ProtNLM"/>
    </source>
</evidence>
<gene>
    <name evidence="2" type="ORF">VTL71DRAFT_10494</name>
</gene>
<sequence>MLPNITLNNPLIMLISLKTVVVPLLLSVTAVDARCYGTGPQWNWSVGRSTAQQHVKNACHGWWNGNKFEKGALQDTYFKPNSESPNPATVCVNAVTNKVGGYHMVMQVTNYQNTGRTLSQKECEDGLISEVNSCEAGGESDKWGWKFRADVEYGWCK</sequence>
<comment type="caution">
    <text evidence="2">The sequence shown here is derived from an EMBL/GenBank/DDBJ whole genome shotgun (WGS) entry which is preliminary data.</text>
</comment>
<name>A0ABR4CT98_9HELO</name>
<keyword evidence="1" id="KW-0732">Signal</keyword>
<feature type="chain" id="PRO_5046224519" description="Secreted protein" evidence="1">
    <location>
        <begin position="34"/>
        <end position="157"/>
    </location>
</feature>
<reference evidence="2 3" key="1">
    <citation type="journal article" date="2024" name="Commun. Biol.">
        <title>Comparative genomic analysis of thermophilic fungi reveals convergent evolutionary adaptations and gene losses.</title>
        <authorList>
            <person name="Steindorff A.S."/>
            <person name="Aguilar-Pontes M.V."/>
            <person name="Robinson A.J."/>
            <person name="Andreopoulos B."/>
            <person name="LaButti K."/>
            <person name="Kuo A."/>
            <person name="Mondo S."/>
            <person name="Riley R."/>
            <person name="Otillar R."/>
            <person name="Haridas S."/>
            <person name="Lipzen A."/>
            <person name="Grimwood J."/>
            <person name="Schmutz J."/>
            <person name="Clum A."/>
            <person name="Reid I.D."/>
            <person name="Moisan M.C."/>
            <person name="Butler G."/>
            <person name="Nguyen T.T.M."/>
            <person name="Dewar K."/>
            <person name="Conant G."/>
            <person name="Drula E."/>
            <person name="Henrissat B."/>
            <person name="Hansel C."/>
            <person name="Singer S."/>
            <person name="Hutchinson M.I."/>
            <person name="de Vries R.P."/>
            <person name="Natvig D.O."/>
            <person name="Powell A.J."/>
            <person name="Tsang A."/>
            <person name="Grigoriev I.V."/>
        </authorList>
    </citation>
    <scope>NUCLEOTIDE SEQUENCE [LARGE SCALE GENOMIC DNA]</scope>
    <source>
        <strain evidence="2 3">CBS 494.80</strain>
    </source>
</reference>
<protein>
    <recommendedName>
        <fullName evidence="4">Secreted protein</fullName>
    </recommendedName>
</protein>
<keyword evidence="3" id="KW-1185">Reference proteome</keyword>
<evidence type="ECO:0000313" key="2">
    <source>
        <dbReference type="EMBL" id="KAL2073170.1"/>
    </source>
</evidence>
<dbReference type="EMBL" id="JAZHXI010000003">
    <property type="protein sequence ID" value="KAL2073170.1"/>
    <property type="molecule type" value="Genomic_DNA"/>
</dbReference>
<feature type="signal peptide" evidence="1">
    <location>
        <begin position="1"/>
        <end position="33"/>
    </location>
</feature>